<evidence type="ECO:0000259" key="7">
    <source>
        <dbReference type="PROSITE" id="PS50059"/>
    </source>
</evidence>
<dbReference type="PANTHER" id="PTHR47861">
    <property type="entry name" value="FKBP-TYPE PEPTIDYL-PROLYL CIS-TRANS ISOMERASE SLYD"/>
    <property type="match status" value="1"/>
</dbReference>
<protein>
    <recommendedName>
        <fullName evidence="6">Peptidyl-prolyl cis-trans isomerase</fullName>
        <ecNumber evidence="6">5.2.1.8</ecNumber>
    </recommendedName>
</protein>
<comment type="similarity">
    <text evidence="2 6">Belongs to the FKBP-type PPIase family.</text>
</comment>
<evidence type="ECO:0000256" key="5">
    <source>
        <dbReference type="PROSITE-ProRule" id="PRU00277"/>
    </source>
</evidence>
<keyword evidence="9" id="KW-1185">Reference proteome</keyword>
<dbReference type="InterPro" id="IPR046357">
    <property type="entry name" value="PPIase_dom_sf"/>
</dbReference>
<comment type="caution">
    <text evidence="8">The sequence shown here is derived from an EMBL/GenBank/DDBJ whole genome shotgun (WGS) entry which is preliminary data.</text>
</comment>
<evidence type="ECO:0000313" key="8">
    <source>
        <dbReference type="EMBL" id="RUS66129.1"/>
    </source>
</evidence>
<evidence type="ECO:0000256" key="6">
    <source>
        <dbReference type="RuleBase" id="RU003915"/>
    </source>
</evidence>
<evidence type="ECO:0000256" key="3">
    <source>
        <dbReference type="ARBA" id="ARBA00023110"/>
    </source>
</evidence>
<dbReference type="PANTHER" id="PTHR47861:SF4">
    <property type="entry name" value="FKBP-TYPE 16 KDA PEPTIDYL-PROLYL CIS-TRANS ISOMERASE"/>
    <property type="match status" value="1"/>
</dbReference>
<dbReference type="GO" id="GO:0003755">
    <property type="term" value="F:peptidyl-prolyl cis-trans isomerase activity"/>
    <property type="evidence" value="ECO:0007669"/>
    <property type="project" value="UniProtKB-UniRule"/>
</dbReference>
<accession>A0A433SBP6</accession>
<evidence type="ECO:0000256" key="2">
    <source>
        <dbReference type="ARBA" id="ARBA00006577"/>
    </source>
</evidence>
<dbReference type="InterPro" id="IPR001179">
    <property type="entry name" value="PPIase_FKBP_dom"/>
</dbReference>
<dbReference type="EMBL" id="PQSP01000006">
    <property type="protein sequence ID" value="RUS66129.1"/>
    <property type="molecule type" value="Genomic_DNA"/>
</dbReference>
<organism evidence="8 9">
    <name type="scientific">Saezia sanguinis</name>
    <dbReference type="NCBI Taxonomy" id="1965230"/>
    <lineage>
        <taxon>Bacteria</taxon>
        <taxon>Pseudomonadati</taxon>
        <taxon>Pseudomonadota</taxon>
        <taxon>Betaproteobacteria</taxon>
        <taxon>Burkholderiales</taxon>
        <taxon>Saeziaceae</taxon>
        <taxon>Saezia</taxon>
    </lineage>
</organism>
<dbReference type="PROSITE" id="PS50059">
    <property type="entry name" value="FKBP_PPIASE"/>
    <property type="match status" value="1"/>
</dbReference>
<sequence>MTASVVGPESFLTLHYRLAGSDGADIINTFAGKPSTLGMGSGELSPALEQVLIGLSEGTRKEFRLNAGEAFGERNPELVQWVARKLLKELGDHHEDYSEGDVVQFPMPDGIGTYAGMVREVSDSAVKFDFNHPLAGQPVIFEVELIGVL</sequence>
<proteinExistence type="inferred from homology"/>
<evidence type="ECO:0000256" key="1">
    <source>
        <dbReference type="ARBA" id="ARBA00000971"/>
    </source>
</evidence>
<dbReference type="Pfam" id="PF00254">
    <property type="entry name" value="FKBP_C"/>
    <property type="match status" value="1"/>
</dbReference>
<dbReference type="EC" id="5.2.1.8" evidence="6"/>
<dbReference type="RefSeq" id="WP_126980392.1">
    <property type="nucleotide sequence ID" value="NZ_PQSP01000006.1"/>
</dbReference>
<dbReference type="InterPro" id="IPR048261">
    <property type="entry name" value="SlpA/SlyD-like_ins_sf"/>
</dbReference>
<dbReference type="OrthoDB" id="9808891at2"/>
<dbReference type="Proteomes" id="UP000286947">
    <property type="component" value="Unassembled WGS sequence"/>
</dbReference>
<dbReference type="AlphaFoldDB" id="A0A433SBP6"/>
<gene>
    <name evidence="8" type="primary">fkpB</name>
    <name evidence="8" type="ORF">CUZ56_02207</name>
</gene>
<keyword evidence="4 5" id="KW-0413">Isomerase</keyword>
<dbReference type="Gene3D" id="3.10.50.40">
    <property type="match status" value="1"/>
</dbReference>
<evidence type="ECO:0000313" key="9">
    <source>
        <dbReference type="Proteomes" id="UP000286947"/>
    </source>
</evidence>
<reference evidence="8 9" key="1">
    <citation type="submission" date="2018-01" db="EMBL/GenBank/DDBJ databases">
        <title>Saezia sanguinis gen. nov., sp. nov., in the order Burkholderiales isolated from human blood.</title>
        <authorList>
            <person name="Medina-Pascual M.J."/>
            <person name="Valdezate S."/>
            <person name="Monzon S."/>
            <person name="Cuesta I."/>
            <person name="Carrasco G."/>
            <person name="Villalon P."/>
            <person name="Saez-Nieto J.A."/>
        </authorList>
    </citation>
    <scope>NUCLEOTIDE SEQUENCE [LARGE SCALE GENOMIC DNA]</scope>
    <source>
        <strain evidence="8 9">CNM695-12</strain>
    </source>
</reference>
<feature type="domain" description="PPIase FKBP-type" evidence="7">
    <location>
        <begin position="9"/>
        <end position="75"/>
    </location>
</feature>
<dbReference type="Gene3D" id="2.40.10.330">
    <property type="match status" value="1"/>
</dbReference>
<evidence type="ECO:0000256" key="4">
    <source>
        <dbReference type="ARBA" id="ARBA00023235"/>
    </source>
</evidence>
<dbReference type="SUPFAM" id="SSF54534">
    <property type="entry name" value="FKBP-like"/>
    <property type="match status" value="1"/>
</dbReference>
<name>A0A433SBP6_9BURK</name>
<comment type="catalytic activity">
    <reaction evidence="1 5 6">
        <text>[protein]-peptidylproline (omega=180) = [protein]-peptidylproline (omega=0)</text>
        <dbReference type="Rhea" id="RHEA:16237"/>
        <dbReference type="Rhea" id="RHEA-COMP:10747"/>
        <dbReference type="Rhea" id="RHEA-COMP:10748"/>
        <dbReference type="ChEBI" id="CHEBI:83833"/>
        <dbReference type="ChEBI" id="CHEBI:83834"/>
        <dbReference type="EC" id="5.2.1.8"/>
    </reaction>
</comment>
<keyword evidence="3 5" id="KW-0697">Rotamase</keyword>